<evidence type="ECO:0000313" key="3">
    <source>
        <dbReference type="Proteomes" id="UP000187203"/>
    </source>
</evidence>
<comment type="caution">
    <text evidence="2">The sequence shown here is derived from an EMBL/GenBank/DDBJ whole genome shotgun (WGS) entry which is preliminary data.</text>
</comment>
<feature type="compositionally biased region" description="Basic and acidic residues" evidence="1">
    <location>
        <begin position="1"/>
        <end position="14"/>
    </location>
</feature>
<accession>A0A1R3L1P4</accession>
<organism evidence="2 3">
    <name type="scientific">Corchorus olitorius</name>
    <dbReference type="NCBI Taxonomy" id="93759"/>
    <lineage>
        <taxon>Eukaryota</taxon>
        <taxon>Viridiplantae</taxon>
        <taxon>Streptophyta</taxon>
        <taxon>Embryophyta</taxon>
        <taxon>Tracheophyta</taxon>
        <taxon>Spermatophyta</taxon>
        <taxon>Magnoliopsida</taxon>
        <taxon>eudicotyledons</taxon>
        <taxon>Gunneridae</taxon>
        <taxon>Pentapetalae</taxon>
        <taxon>rosids</taxon>
        <taxon>malvids</taxon>
        <taxon>Malvales</taxon>
        <taxon>Malvaceae</taxon>
        <taxon>Grewioideae</taxon>
        <taxon>Apeibeae</taxon>
        <taxon>Corchorus</taxon>
    </lineage>
</organism>
<name>A0A1R3L1P4_9ROSI</name>
<evidence type="ECO:0000256" key="1">
    <source>
        <dbReference type="SAM" id="MobiDB-lite"/>
    </source>
</evidence>
<keyword evidence="3" id="KW-1185">Reference proteome</keyword>
<dbReference type="EMBL" id="AWUE01004729">
    <property type="protein sequence ID" value="OMP13262.1"/>
    <property type="molecule type" value="Genomic_DNA"/>
</dbReference>
<feature type="region of interest" description="Disordered" evidence="1">
    <location>
        <begin position="1"/>
        <end position="21"/>
    </location>
</feature>
<dbReference type="OrthoDB" id="1438562at2759"/>
<gene>
    <name evidence="2" type="ORF">COLO4_01988</name>
</gene>
<reference evidence="3" key="1">
    <citation type="submission" date="2013-09" db="EMBL/GenBank/DDBJ databases">
        <title>Corchorus olitorius genome sequencing.</title>
        <authorList>
            <person name="Alam M."/>
            <person name="Haque M.S."/>
            <person name="Islam M.S."/>
            <person name="Emdad E.M."/>
            <person name="Islam M.M."/>
            <person name="Ahmed B."/>
            <person name="Halim A."/>
            <person name="Hossen Q.M.M."/>
            <person name="Hossain M.Z."/>
            <person name="Ahmed R."/>
            <person name="Khan M.M."/>
            <person name="Islam R."/>
            <person name="Rashid M.M."/>
            <person name="Khan S.A."/>
            <person name="Rahman M.S."/>
            <person name="Alam M."/>
            <person name="Yahiya A.S."/>
            <person name="Khan M.S."/>
            <person name="Azam M.S."/>
            <person name="Haque T."/>
            <person name="Lashkar M.Z.H."/>
            <person name="Akhand A.I."/>
            <person name="Morshed G."/>
            <person name="Roy S."/>
            <person name="Uddin K.S."/>
            <person name="Rabeya T."/>
            <person name="Hossain A.S."/>
            <person name="Chowdhury A."/>
            <person name="Snigdha A.R."/>
            <person name="Mortoza M.S."/>
            <person name="Matin S.A."/>
            <person name="Hoque S.M.E."/>
            <person name="Islam M.K."/>
            <person name="Roy D.K."/>
            <person name="Haider R."/>
            <person name="Moosa M.M."/>
            <person name="Elias S.M."/>
            <person name="Hasan A.M."/>
            <person name="Jahan S."/>
            <person name="Shafiuddin M."/>
            <person name="Mahmood N."/>
            <person name="Shommy N.S."/>
        </authorList>
    </citation>
    <scope>NUCLEOTIDE SEQUENCE [LARGE SCALE GENOMIC DNA]</scope>
    <source>
        <strain evidence="3">cv. O-4</strain>
    </source>
</reference>
<dbReference type="Proteomes" id="UP000187203">
    <property type="component" value="Unassembled WGS sequence"/>
</dbReference>
<sequence length="82" mass="9400">MEQRIIPDLHRGIDGDSQISQNRMGYDEIECNRNKDTGNGLPALNGQSEPFHSDILEYGMNQISSSRIRTYDQSVNSRPLYR</sequence>
<proteinExistence type="predicted"/>
<evidence type="ECO:0000313" key="2">
    <source>
        <dbReference type="EMBL" id="OMP13262.1"/>
    </source>
</evidence>
<protein>
    <submittedName>
        <fullName evidence="2">Uncharacterized protein</fullName>
    </submittedName>
</protein>
<dbReference type="AlphaFoldDB" id="A0A1R3L1P4"/>